<keyword evidence="4" id="KW-0949">S-adenosyl-L-methionine</keyword>
<evidence type="ECO:0000256" key="2">
    <source>
        <dbReference type="ARBA" id="ARBA00022603"/>
    </source>
</evidence>
<evidence type="ECO:0000256" key="4">
    <source>
        <dbReference type="ARBA" id="ARBA00022691"/>
    </source>
</evidence>
<dbReference type="Gene3D" id="3.40.50.150">
    <property type="entry name" value="Vaccinia Virus protein VP39"/>
    <property type="match status" value="2"/>
</dbReference>
<evidence type="ECO:0000313" key="5">
    <source>
        <dbReference type="EMBL" id="KAJ3133813.1"/>
    </source>
</evidence>
<dbReference type="Gene3D" id="1.10.150.170">
    <property type="entry name" value="Putative methyltransferase TM0872, insert domain"/>
    <property type="match status" value="2"/>
</dbReference>
<comment type="caution">
    <text evidence="5">The sequence shown here is derived from an EMBL/GenBank/DDBJ whole genome shotgun (WGS) entry which is preliminary data.</text>
</comment>
<dbReference type="PANTHER" id="PTHR11265">
    <property type="entry name" value="S-ADENOSYL-METHYLTRANSFERASE MRAW"/>
    <property type="match status" value="1"/>
</dbReference>
<evidence type="ECO:0000313" key="6">
    <source>
        <dbReference type="Proteomes" id="UP001211907"/>
    </source>
</evidence>
<keyword evidence="6" id="KW-1185">Reference proteome</keyword>
<dbReference type="GO" id="GO:0071424">
    <property type="term" value="F:rRNA (cytosine-N4-)-methyltransferase activity"/>
    <property type="evidence" value="ECO:0007669"/>
    <property type="project" value="TreeGrafter"/>
</dbReference>
<proteinExistence type="inferred from homology"/>
<dbReference type="GO" id="GO:0070475">
    <property type="term" value="P:rRNA base methylation"/>
    <property type="evidence" value="ECO:0007669"/>
    <property type="project" value="TreeGrafter"/>
</dbReference>
<reference evidence="5" key="1">
    <citation type="submission" date="2020-05" db="EMBL/GenBank/DDBJ databases">
        <title>Phylogenomic resolution of chytrid fungi.</title>
        <authorList>
            <person name="Stajich J.E."/>
            <person name="Amses K."/>
            <person name="Simmons R."/>
            <person name="Seto K."/>
            <person name="Myers J."/>
            <person name="Bonds A."/>
            <person name="Quandt C.A."/>
            <person name="Barry K."/>
            <person name="Liu P."/>
            <person name="Grigoriev I."/>
            <person name="Longcore J.E."/>
            <person name="James T.Y."/>
        </authorList>
    </citation>
    <scope>NUCLEOTIDE SEQUENCE</scope>
    <source>
        <strain evidence="5">JEL0513</strain>
    </source>
</reference>
<protein>
    <recommendedName>
        <fullName evidence="7">Ribosomal RNA small subunit methyltransferase H</fullName>
    </recommendedName>
</protein>
<dbReference type="SUPFAM" id="SSF81799">
    <property type="entry name" value="Putative methyltransferase TM0872, insert domain"/>
    <property type="match status" value="1"/>
</dbReference>
<sequence length="372" mass="41676">MKLDSKIPFSENFPRAKVIAIDQDPAAIMCAKQMAVDYANRVLPVRGKFGNLAELLKKNFGMSGQCIDGIVFDIGVSSYQIDQGYRGFSIRNDGPLDMRMCADKLYGEKFDELANSTVTAEYVVNSYVGKRKTKRNDTNSKIDFLEKDLATMIFEYGDERKSRRIARAIVQARERNPIKTTSQLAAIIGKGAGKYLDSIHPATRTFQALRIYVNDELAELSRGLAQATDLLKPFGSLVAVTFHSHEDRIVKRFLRKESGKVEGLGLRYHKASGPGGYRGIDAYRRTRGLTQEAKSIAEMEIAYENDTEALTFRKVGNIELMEQEKSKMANNETNQLVRMVIRTKKAISASSDEIADNSRARSAKLRVGMRKS</sequence>
<dbReference type="Proteomes" id="UP001211907">
    <property type="component" value="Unassembled WGS sequence"/>
</dbReference>
<dbReference type="EMBL" id="JADGJH010000206">
    <property type="protein sequence ID" value="KAJ3133813.1"/>
    <property type="molecule type" value="Genomic_DNA"/>
</dbReference>
<dbReference type="PANTHER" id="PTHR11265:SF0">
    <property type="entry name" value="12S RRNA N4-METHYLCYTIDINE METHYLTRANSFERASE"/>
    <property type="match status" value="1"/>
</dbReference>
<evidence type="ECO:0000256" key="3">
    <source>
        <dbReference type="ARBA" id="ARBA00022679"/>
    </source>
</evidence>
<organism evidence="5 6">
    <name type="scientific">Physocladia obscura</name>
    <dbReference type="NCBI Taxonomy" id="109957"/>
    <lineage>
        <taxon>Eukaryota</taxon>
        <taxon>Fungi</taxon>
        <taxon>Fungi incertae sedis</taxon>
        <taxon>Chytridiomycota</taxon>
        <taxon>Chytridiomycota incertae sedis</taxon>
        <taxon>Chytridiomycetes</taxon>
        <taxon>Chytridiales</taxon>
        <taxon>Chytriomycetaceae</taxon>
        <taxon>Physocladia</taxon>
    </lineage>
</organism>
<dbReference type="Pfam" id="PF01795">
    <property type="entry name" value="Methyltransf_5"/>
    <property type="match status" value="1"/>
</dbReference>
<dbReference type="InterPro" id="IPR029063">
    <property type="entry name" value="SAM-dependent_MTases_sf"/>
</dbReference>
<dbReference type="HAMAP" id="MF_01007">
    <property type="entry name" value="16SrRNA_methyltr_H"/>
    <property type="match status" value="1"/>
</dbReference>
<comment type="similarity">
    <text evidence="1">Belongs to the methyltransferase superfamily. RsmH family.</text>
</comment>
<accession>A0AAD5T794</accession>
<dbReference type="InterPro" id="IPR002903">
    <property type="entry name" value="RsmH"/>
</dbReference>
<evidence type="ECO:0008006" key="7">
    <source>
        <dbReference type="Google" id="ProtNLM"/>
    </source>
</evidence>
<dbReference type="AlphaFoldDB" id="A0AAD5T794"/>
<keyword evidence="3" id="KW-0808">Transferase</keyword>
<evidence type="ECO:0000256" key="1">
    <source>
        <dbReference type="ARBA" id="ARBA00010396"/>
    </source>
</evidence>
<name>A0AAD5T794_9FUNG</name>
<keyword evidence="2" id="KW-0489">Methyltransferase</keyword>
<gene>
    <name evidence="5" type="ORF">HK100_004066</name>
</gene>
<dbReference type="SUPFAM" id="SSF53335">
    <property type="entry name" value="S-adenosyl-L-methionine-dependent methyltransferases"/>
    <property type="match status" value="1"/>
</dbReference>
<dbReference type="InterPro" id="IPR023397">
    <property type="entry name" value="SAM-dep_MeTrfase_MraW_recog"/>
</dbReference>